<accession>A0ABW0DDZ7</accession>
<keyword evidence="2" id="KW-1185">Reference proteome</keyword>
<reference evidence="2" key="1">
    <citation type="journal article" date="2019" name="Int. J. Syst. Evol. Microbiol.">
        <title>The Global Catalogue of Microorganisms (GCM) 10K type strain sequencing project: providing services to taxonomists for standard genome sequencing and annotation.</title>
        <authorList>
            <consortium name="The Broad Institute Genomics Platform"/>
            <consortium name="The Broad Institute Genome Sequencing Center for Infectious Disease"/>
            <person name="Wu L."/>
            <person name="Ma J."/>
        </authorList>
    </citation>
    <scope>NUCLEOTIDE SEQUENCE [LARGE SCALE GENOMIC DNA]</scope>
    <source>
        <strain evidence="2">CCM 8479</strain>
    </source>
</reference>
<evidence type="ECO:0000313" key="2">
    <source>
        <dbReference type="Proteomes" id="UP001596156"/>
    </source>
</evidence>
<dbReference type="EMBL" id="JBHSKL010000029">
    <property type="protein sequence ID" value="MFC5227425.1"/>
    <property type="molecule type" value="Genomic_DNA"/>
</dbReference>
<organism evidence="1 2">
    <name type="scientific">Streptomyces fimbriatus</name>
    <dbReference type="NCBI Taxonomy" id="68197"/>
    <lineage>
        <taxon>Bacteria</taxon>
        <taxon>Bacillati</taxon>
        <taxon>Actinomycetota</taxon>
        <taxon>Actinomycetes</taxon>
        <taxon>Kitasatosporales</taxon>
        <taxon>Streptomycetaceae</taxon>
        <taxon>Streptomyces</taxon>
    </lineage>
</organism>
<proteinExistence type="predicted"/>
<dbReference type="Proteomes" id="UP001596156">
    <property type="component" value="Unassembled WGS sequence"/>
</dbReference>
<dbReference type="RefSeq" id="WP_344645431.1">
    <property type="nucleotide sequence ID" value="NZ_BAAASS010000016.1"/>
</dbReference>
<gene>
    <name evidence="1" type="ORF">ACFPN6_23145</name>
</gene>
<name>A0ABW0DDZ7_STRFI</name>
<comment type="caution">
    <text evidence="1">The sequence shown here is derived from an EMBL/GenBank/DDBJ whole genome shotgun (WGS) entry which is preliminary data.</text>
</comment>
<sequence length="146" mass="15528">MEVLADRTPVPVPDYCYDLATGDGAWWYTRTDACSISVWTLDIHDIRTGKLTGQLSYLQADLIFTGADAPYWSHQVAIDKTDGWGTIGGTTVSGGGACKGDCTLASADIDFPRQTVTDTGLTFGDILPKTTVTASGDIDNGRTTVT</sequence>
<protein>
    <submittedName>
        <fullName evidence="1">Uncharacterized protein</fullName>
    </submittedName>
</protein>
<evidence type="ECO:0000313" key="1">
    <source>
        <dbReference type="EMBL" id="MFC5227425.1"/>
    </source>
</evidence>